<reference evidence="1 2" key="1">
    <citation type="submission" date="2021-03" db="EMBL/GenBank/DDBJ databases">
        <title>Genomic Encyclopedia of Type Strains, Phase IV (KMG-IV): sequencing the most valuable type-strain genomes for metagenomic binning, comparative biology and taxonomic classification.</title>
        <authorList>
            <person name="Goeker M."/>
        </authorList>
    </citation>
    <scope>NUCLEOTIDE SEQUENCE [LARGE SCALE GENOMIC DNA]</scope>
    <source>
        <strain evidence="1 2">DSM 26048</strain>
    </source>
</reference>
<dbReference type="SUPFAM" id="SSF88713">
    <property type="entry name" value="Glycoside hydrolase/deacetylase"/>
    <property type="match status" value="1"/>
</dbReference>
<organism evidence="1 2">
    <name type="scientific">Paenibacillus eucommiae</name>
    <dbReference type="NCBI Taxonomy" id="1355755"/>
    <lineage>
        <taxon>Bacteria</taxon>
        <taxon>Bacillati</taxon>
        <taxon>Bacillota</taxon>
        <taxon>Bacilli</taxon>
        <taxon>Bacillales</taxon>
        <taxon>Paenibacillaceae</taxon>
        <taxon>Paenibacillus</taxon>
    </lineage>
</organism>
<keyword evidence="2" id="KW-1185">Reference proteome</keyword>
<name>A0ABS4J1T9_9BACL</name>
<sequence length="569" mass="63536">MKMAQVGIFLDRKVAEDRWKYGLNVFEGYYSEILSHAGIPFQVLDQKEQIGDSKLDLLIVALEADDEETAAAIWKFAELGGVVISYGGLNKLAKKLNCTIRSSGCAGYADVSELSDIPEGLRYLQAVPWTIDHVGANRSIGLAGLLHQGEPSGKVLGPAKISFSVGKGVIERWAVQLMSTIVGFQQGTMPILKDGIPAPDGTANVDEGILKADDGIELDWELDRVITETGNPYFSLPYADLWREVLISQLLKSAIAKGLTLPFLGAWPKGISHVAMISHDSDLNEDVTAVTTLDVLKQAQIQSTWCMIEPGYSPFIYERVKQEGHELAFHYNAVSMDNGHWGEEEFQRQLNWFKEATGETEAVSNKNHYTRFEGWGELYEWCETHGISSDQTRGPSKMGNVGFLFGTCQPYFPIAWWNQQNRLYDLLEIGFLTQDMDIGCWADTTVIEPFLQQVKRVEGVAHFLFHQVHLHHTKEAHAALLTFVAKAKDSGFTFWTGKQINDWVRARRKVNIKGFDASGEIVLQGLDEAPEVIVWIPVLNNESIPSSEHIEVRYGVKCIKQQAAYPISK</sequence>
<protein>
    <submittedName>
        <fullName evidence="1">Uncharacterized protein</fullName>
    </submittedName>
</protein>
<dbReference type="RefSeq" id="WP_209975665.1">
    <property type="nucleotide sequence ID" value="NZ_JAGGLB010000021.1"/>
</dbReference>
<accession>A0ABS4J1T9</accession>
<dbReference type="EMBL" id="JAGGLB010000021">
    <property type="protein sequence ID" value="MBP1993785.1"/>
    <property type="molecule type" value="Genomic_DNA"/>
</dbReference>
<evidence type="ECO:0000313" key="2">
    <source>
        <dbReference type="Proteomes" id="UP001519287"/>
    </source>
</evidence>
<proteinExistence type="predicted"/>
<dbReference type="InterPro" id="IPR011330">
    <property type="entry name" value="Glyco_hydro/deAcase_b/a-brl"/>
</dbReference>
<dbReference type="Proteomes" id="UP001519287">
    <property type="component" value="Unassembled WGS sequence"/>
</dbReference>
<comment type="caution">
    <text evidence="1">The sequence shown here is derived from an EMBL/GenBank/DDBJ whole genome shotgun (WGS) entry which is preliminary data.</text>
</comment>
<evidence type="ECO:0000313" key="1">
    <source>
        <dbReference type="EMBL" id="MBP1993785.1"/>
    </source>
</evidence>
<dbReference type="Gene3D" id="3.20.20.370">
    <property type="entry name" value="Glycoside hydrolase/deacetylase"/>
    <property type="match status" value="1"/>
</dbReference>
<gene>
    <name evidence="1" type="ORF">J2Z66_005411</name>
</gene>